<sequence length="142" mass="15899">MNDIGHKHQKPPFFACQTPASERRYRKKQFTHPQNTDLPPILHKNKKKTLSYPSKEDLASFEGRQKACRNGLVEPPKNGLLVPDLVPVAYEVLDAWKILIKGTSSCDSRPCLQVHVGQTGHDIQNCHGPNQTVQTVEASTYG</sequence>
<accession>A0ACB9JXK4</accession>
<keyword evidence="2" id="KW-1185">Reference proteome</keyword>
<organism evidence="1 2">
    <name type="scientific">Smallanthus sonchifolius</name>
    <dbReference type="NCBI Taxonomy" id="185202"/>
    <lineage>
        <taxon>Eukaryota</taxon>
        <taxon>Viridiplantae</taxon>
        <taxon>Streptophyta</taxon>
        <taxon>Embryophyta</taxon>
        <taxon>Tracheophyta</taxon>
        <taxon>Spermatophyta</taxon>
        <taxon>Magnoliopsida</taxon>
        <taxon>eudicotyledons</taxon>
        <taxon>Gunneridae</taxon>
        <taxon>Pentapetalae</taxon>
        <taxon>asterids</taxon>
        <taxon>campanulids</taxon>
        <taxon>Asterales</taxon>
        <taxon>Asteraceae</taxon>
        <taxon>Asteroideae</taxon>
        <taxon>Heliantheae alliance</taxon>
        <taxon>Millerieae</taxon>
        <taxon>Smallanthus</taxon>
    </lineage>
</organism>
<dbReference type="EMBL" id="CM042019">
    <property type="protein sequence ID" value="KAI3824754.1"/>
    <property type="molecule type" value="Genomic_DNA"/>
</dbReference>
<name>A0ACB9JXK4_9ASTR</name>
<evidence type="ECO:0000313" key="2">
    <source>
        <dbReference type="Proteomes" id="UP001056120"/>
    </source>
</evidence>
<dbReference type="Proteomes" id="UP001056120">
    <property type="component" value="Linkage Group LG02"/>
</dbReference>
<reference evidence="1 2" key="2">
    <citation type="journal article" date="2022" name="Mol. Ecol. Resour.">
        <title>The genomes of chicory, endive, great burdock and yacon provide insights into Asteraceae paleo-polyploidization history and plant inulin production.</title>
        <authorList>
            <person name="Fan W."/>
            <person name="Wang S."/>
            <person name="Wang H."/>
            <person name="Wang A."/>
            <person name="Jiang F."/>
            <person name="Liu H."/>
            <person name="Zhao H."/>
            <person name="Xu D."/>
            <person name="Zhang Y."/>
        </authorList>
    </citation>
    <scope>NUCLEOTIDE SEQUENCE [LARGE SCALE GENOMIC DNA]</scope>
    <source>
        <strain evidence="2">cv. Yunnan</strain>
        <tissue evidence="1">Leaves</tissue>
    </source>
</reference>
<reference evidence="2" key="1">
    <citation type="journal article" date="2022" name="Mol. Ecol. Resour.">
        <title>The genomes of chicory, endive, great burdock and yacon provide insights into Asteraceae palaeo-polyploidization history and plant inulin production.</title>
        <authorList>
            <person name="Fan W."/>
            <person name="Wang S."/>
            <person name="Wang H."/>
            <person name="Wang A."/>
            <person name="Jiang F."/>
            <person name="Liu H."/>
            <person name="Zhao H."/>
            <person name="Xu D."/>
            <person name="Zhang Y."/>
        </authorList>
    </citation>
    <scope>NUCLEOTIDE SEQUENCE [LARGE SCALE GENOMIC DNA]</scope>
    <source>
        <strain evidence="2">cv. Yunnan</strain>
    </source>
</reference>
<gene>
    <name evidence="1" type="ORF">L1987_06225</name>
</gene>
<comment type="caution">
    <text evidence="1">The sequence shown here is derived from an EMBL/GenBank/DDBJ whole genome shotgun (WGS) entry which is preliminary data.</text>
</comment>
<proteinExistence type="predicted"/>
<protein>
    <submittedName>
        <fullName evidence="1">Uncharacterized protein</fullName>
    </submittedName>
</protein>
<evidence type="ECO:0000313" key="1">
    <source>
        <dbReference type="EMBL" id="KAI3824754.1"/>
    </source>
</evidence>